<feature type="signal peptide" evidence="1">
    <location>
        <begin position="1"/>
        <end position="27"/>
    </location>
</feature>
<accession>A0A914HP17</accession>
<sequence length="117" mass="12851">MLSLRFIAVLLLFSLSAMIGLNNLVDGHGHNDDTQQSHIIHTRRAVPHGAHEQALVGMNKALDGMENMAAIGESNEAAAALSGVFRVVRQVKDNRRCQRCPCHIHFCHNCPNCNGKK</sequence>
<dbReference type="WBParaSite" id="Gr19_v10_g2577.t1">
    <property type="protein sequence ID" value="Gr19_v10_g2577.t1"/>
    <property type="gene ID" value="Gr19_v10_g2577"/>
</dbReference>
<organism evidence="2 3">
    <name type="scientific">Globodera rostochiensis</name>
    <name type="common">Golden nematode worm</name>
    <name type="synonym">Heterodera rostochiensis</name>
    <dbReference type="NCBI Taxonomy" id="31243"/>
    <lineage>
        <taxon>Eukaryota</taxon>
        <taxon>Metazoa</taxon>
        <taxon>Ecdysozoa</taxon>
        <taxon>Nematoda</taxon>
        <taxon>Chromadorea</taxon>
        <taxon>Rhabditida</taxon>
        <taxon>Tylenchina</taxon>
        <taxon>Tylenchomorpha</taxon>
        <taxon>Tylenchoidea</taxon>
        <taxon>Heteroderidae</taxon>
        <taxon>Heteroderinae</taxon>
        <taxon>Globodera</taxon>
    </lineage>
</organism>
<name>A0A914HP17_GLORO</name>
<evidence type="ECO:0000256" key="1">
    <source>
        <dbReference type="SAM" id="SignalP"/>
    </source>
</evidence>
<keyword evidence="1" id="KW-0732">Signal</keyword>
<proteinExistence type="predicted"/>
<keyword evidence="2" id="KW-1185">Reference proteome</keyword>
<feature type="chain" id="PRO_5036811380" evidence="1">
    <location>
        <begin position="28"/>
        <end position="117"/>
    </location>
</feature>
<dbReference type="AlphaFoldDB" id="A0A914HP17"/>
<evidence type="ECO:0000313" key="3">
    <source>
        <dbReference type="WBParaSite" id="Gr19_v10_g2577.t1"/>
    </source>
</evidence>
<evidence type="ECO:0000313" key="2">
    <source>
        <dbReference type="Proteomes" id="UP000887572"/>
    </source>
</evidence>
<dbReference type="Proteomes" id="UP000887572">
    <property type="component" value="Unplaced"/>
</dbReference>
<protein>
    <submittedName>
        <fullName evidence="3">Uncharacterized protein</fullName>
    </submittedName>
</protein>
<reference evidence="3" key="1">
    <citation type="submission" date="2022-11" db="UniProtKB">
        <authorList>
            <consortium name="WormBaseParasite"/>
        </authorList>
    </citation>
    <scope>IDENTIFICATION</scope>
</reference>